<sequence>METTFIFVKPDGVQRGLVGEILNRFERKGLQVVGAKMLRVDEDLAGKHYAEHEGKPFYPGLIKFITSSPIMAFAIRGVDAVTVSRTLIGATNGRKADPGTIRGDFGLSGGFNMIHGSDSIESANRELALWFPEGTLEYDKSSNLWTYDPSDLD</sequence>
<keyword evidence="10" id="KW-0460">Magnesium</keyword>
<dbReference type="InterPro" id="IPR036850">
    <property type="entry name" value="NDK-like_dom_sf"/>
</dbReference>
<comment type="subcellular location">
    <subcellularLocation>
        <location evidence="10">Cytoplasm</location>
    </subcellularLocation>
</comment>
<dbReference type="EC" id="2.7.4.6" evidence="10 13"/>
<dbReference type="KEGG" id="pcor:KS4_10310"/>
<evidence type="ECO:0000256" key="2">
    <source>
        <dbReference type="ARBA" id="ARBA00008142"/>
    </source>
</evidence>
<dbReference type="EMBL" id="CP036425">
    <property type="protein sequence ID" value="QDU32992.1"/>
    <property type="molecule type" value="Genomic_DNA"/>
</dbReference>
<feature type="binding site" evidence="10 11">
    <location>
        <position position="85"/>
    </location>
    <ligand>
        <name>ATP</name>
        <dbReference type="ChEBI" id="CHEBI:30616"/>
    </ligand>
</feature>
<comment type="catalytic activity">
    <reaction evidence="10 13">
        <text>a 2'-deoxyribonucleoside 5'-diphosphate + ATP = a 2'-deoxyribonucleoside 5'-triphosphate + ADP</text>
        <dbReference type="Rhea" id="RHEA:44640"/>
        <dbReference type="ChEBI" id="CHEBI:30616"/>
        <dbReference type="ChEBI" id="CHEBI:61560"/>
        <dbReference type="ChEBI" id="CHEBI:73316"/>
        <dbReference type="ChEBI" id="CHEBI:456216"/>
        <dbReference type="EC" id="2.7.4.6"/>
    </reaction>
</comment>
<dbReference type="OrthoDB" id="9801161at2"/>
<dbReference type="PRINTS" id="PR01243">
    <property type="entry name" value="NUCDPKINASE"/>
</dbReference>
<keyword evidence="10" id="KW-0963">Cytoplasm</keyword>
<dbReference type="GO" id="GO:0005524">
    <property type="term" value="F:ATP binding"/>
    <property type="evidence" value="ECO:0007669"/>
    <property type="project" value="UniProtKB-UniRule"/>
</dbReference>
<dbReference type="AlphaFoldDB" id="A0A517YRY7"/>
<keyword evidence="3 10" id="KW-0597">Phosphoprotein</keyword>
<dbReference type="Proteomes" id="UP000317369">
    <property type="component" value="Chromosome"/>
</dbReference>
<evidence type="ECO:0000256" key="8">
    <source>
        <dbReference type="ARBA" id="ARBA00024802"/>
    </source>
</evidence>
<reference evidence="15 16" key="1">
    <citation type="submission" date="2019-02" db="EMBL/GenBank/DDBJ databases">
        <title>Deep-cultivation of Planctomycetes and their phenomic and genomic characterization uncovers novel biology.</title>
        <authorList>
            <person name="Wiegand S."/>
            <person name="Jogler M."/>
            <person name="Boedeker C."/>
            <person name="Pinto D."/>
            <person name="Vollmers J."/>
            <person name="Rivas-Marin E."/>
            <person name="Kohn T."/>
            <person name="Peeters S.H."/>
            <person name="Heuer A."/>
            <person name="Rast P."/>
            <person name="Oberbeckmann S."/>
            <person name="Bunk B."/>
            <person name="Jeske O."/>
            <person name="Meyerdierks A."/>
            <person name="Storesund J.E."/>
            <person name="Kallscheuer N."/>
            <person name="Luecker S."/>
            <person name="Lage O.M."/>
            <person name="Pohl T."/>
            <person name="Merkel B.J."/>
            <person name="Hornburger P."/>
            <person name="Mueller R.-W."/>
            <person name="Bruemmer F."/>
            <person name="Labrenz M."/>
            <person name="Spormann A.M."/>
            <person name="Op den Camp H."/>
            <person name="Overmann J."/>
            <person name="Amann R."/>
            <person name="Jetten M.S.M."/>
            <person name="Mascher T."/>
            <person name="Medema M.H."/>
            <person name="Devos D.P."/>
            <person name="Kaster A.-K."/>
            <person name="Ovreas L."/>
            <person name="Rohde M."/>
            <person name="Galperin M.Y."/>
            <person name="Jogler C."/>
        </authorList>
    </citation>
    <scope>NUCLEOTIDE SEQUENCE [LARGE SCALE GENOMIC DNA]</scope>
    <source>
        <strain evidence="15 16">KS4</strain>
    </source>
</reference>
<keyword evidence="5 10" id="KW-0547">Nucleotide-binding</keyword>
<evidence type="ECO:0000313" key="15">
    <source>
        <dbReference type="EMBL" id="QDU32992.1"/>
    </source>
</evidence>
<keyword evidence="10" id="KW-0546">Nucleotide metabolism</keyword>
<evidence type="ECO:0000256" key="10">
    <source>
        <dbReference type="HAMAP-Rule" id="MF_00451"/>
    </source>
</evidence>
<accession>A0A517YRY7</accession>
<evidence type="ECO:0000256" key="9">
    <source>
        <dbReference type="ARBA" id="ARBA00047945"/>
    </source>
</evidence>
<evidence type="ECO:0000256" key="3">
    <source>
        <dbReference type="ARBA" id="ARBA00022553"/>
    </source>
</evidence>
<dbReference type="HAMAP" id="MF_00451">
    <property type="entry name" value="NDP_kinase"/>
    <property type="match status" value="1"/>
</dbReference>
<evidence type="ECO:0000256" key="11">
    <source>
        <dbReference type="PROSITE-ProRule" id="PRU00706"/>
    </source>
</evidence>
<protein>
    <recommendedName>
        <fullName evidence="10 13">Nucleoside diphosphate kinase</fullName>
        <shortName evidence="10">NDK</shortName>
        <shortName evidence="10">NDP kinase</shortName>
        <ecNumber evidence="10 13">2.7.4.6</ecNumber>
    </recommendedName>
    <alternativeName>
        <fullName evidence="10">Nucleoside-2-P kinase</fullName>
    </alternativeName>
</protein>
<dbReference type="Gene3D" id="3.30.70.141">
    <property type="entry name" value="Nucleoside diphosphate kinase-like domain"/>
    <property type="match status" value="1"/>
</dbReference>
<dbReference type="InterPro" id="IPR001564">
    <property type="entry name" value="Nucleoside_diP_kinase"/>
</dbReference>
<dbReference type="GO" id="GO:0006183">
    <property type="term" value="P:GTP biosynthetic process"/>
    <property type="evidence" value="ECO:0007669"/>
    <property type="project" value="UniProtKB-UniRule"/>
</dbReference>
<dbReference type="PROSITE" id="PS51374">
    <property type="entry name" value="NDPK_LIKE"/>
    <property type="match status" value="1"/>
</dbReference>
<feature type="domain" description="Nucleoside diphosphate kinase-like" evidence="14">
    <location>
        <begin position="1"/>
        <end position="138"/>
    </location>
</feature>
<name>A0A517YRY7_9BACT</name>
<gene>
    <name evidence="10 15" type="primary">ndk</name>
    <name evidence="15" type="ORF">KS4_10310</name>
</gene>
<comment type="catalytic activity">
    <reaction evidence="10">
        <text>a ribonucleoside 5'-diphosphate + ATP = a ribonucleoside 5'-triphosphate + ADP</text>
        <dbReference type="Rhea" id="RHEA:18113"/>
        <dbReference type="ChEBI" id="CHEBI:30616"/>
        <dbReference type="ChEBI" id="CHEBI:57930"/>
        <dbReference type="ChEBI" id="CHEBI:61557"/>
        <dbReference type="ChEBI" id="CHEBI:456216"/>
        <dbReference type="EC" id="2.7.4.6"/>
    </reaction>
</comment>
<keyword evidence="7 10" id="KW-0067">ATP-binding</keyword>
<evidence type="ECO:0000256" key="4">
    <source>
        <dbReference type="ARBA" id="ARBA00022679"/>
    </source>
</evidence>
<dbReference type="FunFam" id="3.30.70.141:FF:000002">
    <property type="entry name" value="Nucleoside diphosphate kinase"/>
    <property type="match status" value="1"/>
</dbReference>
<dbReference type="PANTHER" id="PTHR11349">
    <property type="entry name" value="NUCLEOSIDE DIPHOSPHATE KINASE"/>
    <property type="match status" value="1"/>
</dbReference>
<keyword evidence="6 10" id="KW-0418">Kinase</keyword>
<evidence type="ECO:0000256" key="1">
    <source>
        <dbReference type="ARBA" id="ARBA00001946"/>
    </source>
</evidence>
<dbReference type="CDD" id="cd04413">
    <property type="entry name" value="NDPk_I"/>
    <property type="match status" value="1"/>
</dbReference>
<dbReference type="GO" id="GO:0004550">
    <property type="term" value="F:nucleoside diphosphate kinase activity"/>
    <property type="evidence" value="ECO:0007669"/>
    <property type="project" value="UniProtKB-UniRule"/>
</dbReference>
<feature type="binding site" evidence="10 11">
    <location>
        <position position="91"/>
    </location>
    <ligand>
        <name>ATP</name>
        <dbReference type="ChEBI" id="CHEBI:30616"/>
    </ligand>
</feature>
<keyword evidence="10" id="KW-0479">Metal-binding</keyword>
<evidence type="ECO:0000256" key="5">
    <source>
        <dbReference type="ARBA" id="ARBA00022741"/>
    </source>
</evidence>
<keyword evidence="4 10" id="KW-0808">Transferase</keyword>
<dbReference type="GO" id="GO:0006228">
    <property type="term" value="P:UTP biosynthetic process"/>
    <property type="evidence" value="ECO:0007669"/>
    <property type="project" value="UniProtKB-UniRule"/>
</dbReference>
<evidence type="ECO:0000256" key="12">
    <source>
        <dbReference type="RuleBase" id="RU004011"/>
    </source>
</evidence>
<proteinExistence type="inferred from homology"/>
<comment type="function">
    <text evidence="8">(Microbial infection) Catalyzes the phosphorylation of dZDP to dZTP, when the bacterium is infected by a phage that produces the substrate for the synthesis of dZTP (2- amino-2'-deoxyadenosine 5'-triphosphate), which is then used by the phage as a DNA polymerase substrate.</text>
</comment>
<dbReference type="GO" id="GO:0046872">
    <property type="term" value="F:metal ion binding"/>
    <property type="evidence" value="ECO:0007669"/>
    <property type="project" value="UniProtKB-KW"/>
</dbReference>
<dbReference type="GO" id="GO:0005737">
    <property type="term" value="C:cytoplasm"/>
    <property type="evidence" value="ECO:0007669"/>
    <property type="project" value="UniProtKB-SubCell"/>
</dbReference>
<dbReference type="Pfam" id="PF00334">
    <property type="entry name" value="NDK"/>
    <property type="match status" value="1"/>
</dbReference>
<dbReference type="InterPro" id="IPR023005">
    <property type="entry name" value="Nucleoside_diP_kinase_AS"/>
</dbReference>
<comment type="subunit">
    <text evidence="10">Homotetramer.</text>
</comment>
<feature type="binding site" evidence="10 11">
    <location>
        <position position="112"/>
    </location>
    <ligand>
        <name>ATP</name>
        <dbReference type="ChEBI" id="CHEBI:30616"/>
    </ligand>
</feature>
<feature type="binding site" evidence="10 11">
    <location>
        <position position="57"/>
    </location>
    <ligand>
        <name>ATP</name>
        <dbReference type="ChEBI" id="CHEBI:30616"/>
    </ligand>
</feature>
<dbReference type="NCBIfam" id="NF001908">
    <property type="entry name" value="PRK00668.1"/>
    <property type="match status" value="1"/>
</dbReference>
<feature type="binding site" evidence="10 11">
    <location>
        <position position="9"/>
    </location>
    <ligand>
        <name>ATP</name>
        <dbReference type="ChEBI" id="CHEBI:30616"/>
    </ligand>
</feature>
<organism evidence="15 16">
    <name type="scientific">Poriferisphaera corsica</name>
    <dbReference type="NCBI Taxonomy" id="2528020"/>
    <lineage>
        <taxon>Bacteria</taxon>
        <taxon>Pseudomonadati</taxon>
        <taxon>Planctomycetota</taxon>
        <taxon>Phycisphaerae</taxon>
        <taxon>Phycisphaerales</taxon>
        <taxon>Phycisphaeraceae</taxon>
        <taxon>Poriferisphaera</taxon>
    </lineage>
</organism>
<dbReference type="PROSITE" id="PS00469">
    <property type="entry name" value="NDPK"/>
    <property type="match status" value="1"/>
</dbReference>
<comment type="catalytic activity">
    <reaction evidence="9">
        <text>dZDP + ATP = dZTP + ADP</text>
        <dbReference type="Rhea" id="RHEA:67644"/>
        <dbReference type="ChEBI" id="CHEBI:30616"/>
        <dbReference type="ChEBI" id="CHEBI:172929"/>
        <dbReference type="ChEBI" id="CHEBI:172931"/>
        <dbReference type="ChEBI" id="CHEBI:456216"/>
    </reaction>
</comment>
<evidence type="ECO:0000256" key="13">
    <source>
        <dbReference type="RuleBase" id="RU004013"/>
    </source>
</evidence>
<feature type="active site" description="Pros-phosphohistidine intermediate" evidence="10 11">
    <location>
        <position position="115"/>
    </location>
</feature>
<evidence type="ECO:0000259" key="14">
    <source>
        <dbReference type="SMART" id="SM00562"/>
    </source>
</evidence>
<evidence type="ECO:0000256" key="7">
    <source>
        <dbReference type="ARBA" id="ARBA00022840"/>
    </source>
</evidence>
<comment type="cofactor">
    <cofactor evidence="1 10">
        <name>Mg(2+)</name>
        <dbReference type="ChEBI" id="CHEBI:18420"/>
    </cofactor>
</comment>
<dbReference type="RefSeq" id="WP_145075401.1">
    <property type="nucleotide sequence ID" value="NZ_CP036425.1"/>
</dbReference>
<evidence type="ECO:0000256" key="6">
    <source>
        <dbReference type="ARBA" id="ARBA00022777"/>
    </source>
</evidence>
<keyword evidence="16" id="KW-1185">Reference proteome</keyword>
<evidence type="ECO:0000313" key="16">
    <source>
        <dbReference type="Proteomes" id="UP000317369"/>
    </source>
</evidence>
<dbReference type="SUPFAM" id="SSF54919">
    <property type="entry name" value="Nucleoside diphosphate kinase, NDK"/>
    <property type="match status" value="1"/>
</dbReference>
<dbReference type="GO" id="GO:0006241">
    <property type="term" value="P:CTP biosynthetic process"/>
    <property type="evidence" value="ECO:0007669"/>
    <property type="project" value="UniProtKB-UniRule"/>
</dbReference>
<comment type="similarity">
    <text evidence="2 10 11 12">Belongs to the NDK family.</text>
</comment>
<comment type="function">
    <text evidence="10">Major role in the synthesis of nucleoside triphosphates other than ATP. The ATP gamma phosphate is transferred to the NDP beta phosphate via a ping-pong mechanism, using a phosphorylated active-site intermediate.</text>
</comment>
<dbReference type="InterPro" id="IPR034907">
    <property type="entry name" value="NDK-like_dom"/>
</dbReference>
<dbReference type="SMART" id="SM00562">
    <property type="entry name" value="NDK"/>
    <property type="match status" value="1"/>
</dbReference>
<feature type="binding site" evidence="10 11">
    <location>
        <position position="102"/>
    </location>
    <ligand>
        <name>ATP</name>
        <dbReference type="ChEBI" id="CHEBI:30616"/>
    </ligand>
</feature>